<dbReference type="EMBL" id="SMRU01000003">
    <property type="protein sequence ID" value="TDG01020.1"/>
    <property type="molecule type" value="Genomic_DNA"/>
</dbReference>
<dbReference type="SUPFAM" id="SSF88874">
    <property type="entry name" value="Receptor-binding domain of short tail fibre protein gp12"/>
    <property type="match status" value="1"/>
</dbReference>
<organism evidence="3 4">
    <name type="scientific">Arthrobacter terricola</name>
    <dbReference type="NCBI Taxonomy" id="2547396"/>
    <lineage>
        <taxon>Bacteria</taxon>
        <taxon>Bacillati</taxon>
        <taxon>Actinomycetota</taxon>
        <taxon>Actinomycetes</taxon>
        <taxon>Micrococcales</taxon>
        <taxon>Micrococcaceae</taxon>
        <taxon>Arthrobacter</taxon>
    </lineage>
</organism>
<evidence type="ECO:0000313" key="3">
    <source>
        <dbReference type="EMBL" id="TDG01020.1"/>
    </source>
</evidence>
<sequence>MSEPFLGEIRLVGFNFAPTGWALCNGQIMSISQNTALFALLGTMYGGNGVSTFALPNLQGRAALHNGQGPGLSNYSQGQVGGTETTTLLTSNLPPHTHPGMFASTNETTDRPSAGMAPAPGGSYGPPDSGVPLAPTQASGSGLPFNTMQPYLVLNYIIALQGIFPSRS</sequence>
<feature type="domain" description="Phage tail collar" evidence="2">
    <location>
        <begin position="7"/>
        <end position="62"/>
    </location>
</feature>
<evidence type="ECO:0000259" key="2">
    <source>
        <dbReference type="Pfam" id="PF07484"/>
    </source>
</evidence>
<accession>A0A4R5KY47</accession>
<feature type="region of interest" description="Disordered" evidence="1">
    <location>
        <begin position="105"/>
        <end position="137"/>
    </location>
</feature>
<dbReference type="InterPro" id="IPR011083">
    <property type="entry name" value="Phage_tail_collar_dom"/>
</dbReference>
<keyword evidence="4" id="KW-1185">Reference proteome</keyword>
<dbReference type="Gene3D" id="3.90.1340.10">
    <property type="entry name" value="Phage tail collar domain"/>
    <property type="match status" value="1"/>
</dbReference>
<dbReference type="Pfam" id="PF07484">
    <property type="entry name" value="Collar"/>
    <property type="match status" value="1"/>
</dbReference>
<name>A0A4R5KY47_9MICC</name>
<dbReference type="AlphaFoldDB" id="A0A4R5KY47"/>
<dbReference type="InterPro" id="IPR037053">
    <property type="entry name" value="Phage_tail_collar_dom_sf"/>
</dbReference>
<proteinExistence type="predicted"/>
<dbReference type="Proteomes" id="UP000295511">
    <property type="component" value="Unassembled WGS sequence"/>
</dbReference>
<reference evidence="3 4" key="1">
    <citation type="submission" date="2019-03" db="EMBL/GenBank/DDBJ databases">
        <title>Whole genome sequence of Arthrobacter sp JH1-1.</title>
        <authorList>
            <person name="Trinh H.N."/>
        </authorList>
    </citation>
    <scope>NUCLEOTIDE SEQUENCE [LARGE SCALE GENOMIC DNA]</scope>
    <source>
        <strain evidence="3 4">JH1-1</strain>
    </source>
</reference>
<evidence type="ECO:0000313" key="4">
    <source>
        <dbReference type="Proteomes" id="UP000295511"/>
    </source>
</evidence>
<gene>
    <name evidence="3" type="ORF">E1809_03045</name>
</gene>
<dbReference type="OrthoDB" id="9810174at2"/>
<dbReference type="RefSeq" id="WP_133202760.1">
    <property type="nucleotide sequence ID" value="NZ_SMRU01000003.1"/>
</dbReference>
<comment type="caution">
    <text evidence="3">The sequence shown here is derived from an EMBL/GenBank/DDBJ whole genome shotgun (WGS) entry which is preliminary data.</text>
</comment>
<evidence type="ECO:0000256" key="1">
    <source>
        <dbReference type="SAM" id="MobiDB-lite"/>
    </source>
</evidence>
<protein>
    <submittedName>
        <fullName evidence="3">Phage tail protein</fullName>
    </submittedName>
</protein>